<comment type="subcellular location">
    <subcellularLocation>
        <location evidence="1">Nucleus</location>
    </subcellularLocation>
</comment>
<sequence>MSDVFSKSALAFGLSCRIKNASNLTHIPKLTVKVREFCLERLQNSLVSNYERNNRSTVGVEQLAVNLEYDVFLTNRSSQMYKLSIQQKVKEISQSTERNEIFFDRNHNSKSPAQNNEESDIETKFKEGQFIKASELLSHVQSNDESDIETKFKRGEFVKASELLQIKGESFESNEDTRLKVKHEVDDALSLSSLTEFTRSSEIQVKRETNRIDLTSEDEDTLKNTNDIAGITVKQENTDLEEVAETTVKEEKIDPEEFAQITVKQEKINREEPSEIKVEQIEQGAEDMDIDCMDDEAGQTNTSDTEPGRAGAETTESSMSVVTISCSTIKPLQGSPSGDSPKASILQTLKRPSISKDVQKIIAKREKHPPKSEYDIPSLPPLPSLTDSYNKTTFTAKKPDSVPIKEVKHEQQSISPILSQGSSNISPGLQTGASIKQESSKTVPQVTSSDIQPTFSSAIQSSSSTSLRPGGTLPQTVSLVNSARVTYTNTQSGPPYSINSVNVSSVQPGSNTRDFSPVFSLGTSSSVGAPTTSFQGALRTNTSNIQTNYSSSVSSTYSTGIHQGFQTAHARFIPPPYPASYPPGVQPTPGIPSVPLDPRLYHGISQPQNGSVITPSSMYFQHNHRLSFPMNINGTITPGMQVRVPLSSQGGIPASNTQCNLHSTSNISKTSSKTETVKSHLRSTGSKVAEKSKTNKKDCADIIVRYLTPYYRSGEVESKSLFKTLAKEMTERLVQTMGGVSNDKLRNTARSLVKVYFDDKRRKSSKAK</sequence>
<evidence type="ECO:0000256" key="1">
    <source>
        <dbReference type="ARBA" id="ARBA00004123"/>
    </source>
</evidence>
<dbReference type="Proteomes" id="UP001152795">
    <property type="component" value="Unassembled WGS sequence"/>
</dbReference>
<name>A0A7D9DHY1_PARCT</name>
<proteinExistence type="predicted"/>
<feature type="domain" description="Set2 Rpb1 interacting" evidence="4">
    <location>
        <begin position="696"/>
        <end position="765"/>
    </location>
</feature>
<dbReference type="OrthoDB" id="10069765at2759"/>
<dbReference type="GO" id="GO:0006355">
    <property type="term" value="P:regulation of DNA-templated transcription"/>
    <property type="evidence" value="ECO:0007669"/>
    <property type="project" value="InterPro"/>
</dbReference>
<evidence type="ECO:0000259" key="4">
    <source>
        <dbReference type="Pfam" id="PF08236"/>
    </source>
</evidence>
<feature type="region of interest" description="Disordered" evidence="3">
    <location>
        <begin position="408"/>
        <end position="450"/>
    </location>
</feature>
<feature type="region of interest" description="Disordered" evidence="3">
    <location>
        <begin position="294"/>
        <end position="319"/>
    </location>
</feature>
<dbReference type="Gene3D" id="6.10.250.2460">
    <property type="match status" value="1"/>
</dbReference>
<gene>
    <name evidence="5" type="ORF">PACLA_8A028914</name>
</gene>
<dbReference type="EMBL" id="CACRXK020000977">
    <property type="protein sequence ID" value="CAB3986196.1"/>
    <property type="molecule type" value="Genomic_DNA"/>
</dbReference>
<feature type="compositionally biased region" description="Polar residues" evidence="3">
    <location>
        <begin position="412"/>
        <end position="450"/>
    </location>
</feature>
<feature type="compositionally biased region" description="Low complexity" evidence="3">
    <location>
        <begin position="663"/>
        <end position="674"/>
    </location>
</feature>
<accession>A0A7D9DHY1</accession>
<keyword evidence="2" id="KW-0539">Nucleus</keyword>
<feature type="region of interest" description="Disordered" evidence="3">
    <location>
        <begin position="663"/>
        <end position="690"/>
    </location>
</feature>
<comment type="caution">
    <text evidence="5">The sequence shown here is derived from an EMBL/GenBank/DDBJ whole genome shotgun (WGS) entry which is preliminary data.</text>
</comment>
<organism evidence="5 6">
    <name type="scientific">Paramuricea clavata</name>
    <name type="common">Red gorgonian</name>
    <name type="synonym">Violescent sea-whip</name>
    <dbReference type="NCBI Taxonomy" id="317549"/>
    <lineage>
        <taxon>Eukaryota</taxon>
        <taxon>Metazoa</taxon>
        <taxon>Cnidaria</taxon>
        <taxon>Anthozoa</taxon>
        <taxon>Octocorallia</taxon>
        <taxon>Malacalcyonacea</taxon>
        <taxon>Plexauridae</taxon>
        <taxon>Paramuricea</taxon>
    </lineage>
</organism>
<reference evidence="5" key="1">
    <citation type="submission" date="2020-04" db="EMBL/GenBank/DDBJ databases">
        <authorList>
            <person name="Alioto T."/>
            <person name="Alioto T."/>
            <person name="Gomez Garrido J."/>
        </authorList>
    </citation>
    <scope>NUCLEOTIDE SEQUENCE</scope>
    <source>
        <strain evidence="5">A484AB</strain>
    </source>
</reference>
<dbReference type="InterPro" id="IPR013257">
    <property type="entry name" value="SRI"/>
</dbReference>
<evidence type="ECO:0000313" key="5">
    <source>
        <dbReference type="EMBL" id="CAB3986196.1"/>
    </source>
</evidence>
<protein>
    <recommendedName>
        <fullName evidence="4">Set2 Rpb1 interacting domain-containing protein</fullName>
    </recommendedName>
</protein>
<evidence type="ECO:0000313" key="6">
    <source>
        <dbReference type="Proteomes" id="UP001152795"/>
    </source>
</evidence>
<evidence type="ECO:0000256" key="3">
    <source>
        <dbReference type="SAM" id="MobiDB-lite"/>
    </source>
</evidence>
<dbReference type="Gene3D" id="6.10.250.3140">
    <property type="match status" value="1"/>
</dbReference>
<dbReference type="AlphaFoldDB" id="A0A7D9DHY1"/>
<evidence type="ECO:0000256" key="2">
    <source>
        <dbReference type="ARBA" id="ARBA00023242"/>
    </source>
</evidence>
<feature type="region of interest" description="Disordered" evidence="3">
    <location>
        <begin position="364"/>
        <end position="385"/>
    </location>
</feature>
<dbReference type="GO" id="GO:0005694">
    <property type="term" value="C:chromosome"/>
    <property type="evidence" value="ECO:0007669"/>
    <property type="project" value="InterPro"/>
</dbReference>
<dbReference type="Pfam" id="PF08236">
    <property type="entry name" value="SRI"/>
    <property type="match status" value="1"/>
</dbReference>
<keyword evidence="6" id="KW-1185">Reference proteome</keyword>